<accession>A0A017T3K1</accession>
<feature type="compositionally biased region" description="Pro residues" evidence="3">
    <location>
        <begin position="532"/>
        <end position="544"/>
    </location>
</feature>
<dbReference type="eggNOG" id="COG1020">
    <property type="taxonomic scope" value="Bacteria"/>
</dbReference>
<dbReference type="Pfam" id="PF00550">
    <property type="entry name" value="PP-binding"/>
    <property type="match status" value="1"/>
</dbReference>
<dbReference type="InterPro" id="IPR036736">
    <property type="entry name" value="ACP-like_sf"/>
</dbReference>
<dbReference type="CDD" id="cd05930">
    <property type="entry name" value="A_NRPS"/>
    <property type="match status" value="1"/>
</dbReference>
<dbReference type="InterPro" id="IPR006162">
    <property type="entry name" value="Ppantetheine_attach_site"/>
</dbReference>
<dbReference type="SUPFAM" id="SSF47336">
    <property type="entry name" value="ACP-like"/>
    <property type="match status" value="1"/>
</dbReference>
<dbReference type="Proteomes" id="UP000019678">
    <property type="component" value="Unassembled WGS sequence"/>
</dbReference>
<dbReference type="EMBL" id="ASRX01000047">
    <property type="protein sequence ID" value="EYF03420.1"/>
    <property type="molecule type" value="Genomic_DNA"/>
</dbReference>
<evidence type="ECO:0000256" key="2">
    <source>
        <dbReference type="ARBA" id="ARBA00022553"/>
    </source>
</evidence>
<keyword evidence="6" id="KW-1185">Reference proteome</keyword>
<dbReference type="RefSeq" id="WP_044246145.1">
    <property type="nucleotide sequence ID" value="NZ_ASRX01000047.1"/>
</dbReference>
<name>A0A017T3K1_9BACT</name>
<dbReference type="AlphaFoldDB" id="A0A017T3K1"/>
<dbReference type="Gene3D" id="3.40.50.12780">
    <property type="entry name" value="N-terminal domain of ligase-like"/>
    <property type="match status" value="1"/>
</dbReference>
<evidence type="ECO:0000256" key="3">
    <source>
        <dbReference type="SAM" id="MobiDB-lite"/>
    </source>
</evidence>
<evidence type="ECO:0000313" key="5">
    <source>
        <dbReference type="EMBL" id="EYF03420.1"/>
    </source>
</evidence>
<dbReference type="InterPro" id="IPR045851">
    <property type="entry name" value="AMP-bd_C_sf"/>
</dbReference>
<protein>
    <submittedName>
        <fullName evidence="5">Long-chain-fatty-acid--CoA ligase</fullName>
    </submittedName>
</protein>
<proteinExistence type="predicted"/>
<feature type="domain" description="Carrier" evidence="4">
    <location>
        <begin position="542"/>
        <end position="616"/>
    </location>
</feature>
<dbReference type="PROSITE" id="PS50075">
    <property type="entry name" value="CARRIER"/>
    <property type="match status" value="1"/>
</dbReference>
<evidence type="ECO:0000313" key="6">
    <source>
        <dbReference type="Proteomes" id="UP000019678"/>
    </source>
</evidence>
<dbReference type="Gene3D" id="1.10.1200.10">
    <property type="entry name" value="ACP-like"/>
    <property type="match status" value="1"/>
</dbReference>
<dbReference type="PROSITE" id="PS00012">
    <property type="entry name" value="PHOSPHOPANTETHEINE"/>
    <property type="match status" value="1"/>
</dbReference>
<dbReference type="SUPFAM" id="SSF56801">
    <property type="entry name" value="Acetyl-CoA synthetase-like"/>
    <property type="match status" value="1"/>
</dbReference>
<reference evidence="5 6" key="1">
    <citation type="submission" date="2013-05" db="EMBL/GenBank/DDBJ databases">
        <title>Genome assembly of Chondromyces apiculatus DSM 436.</title>
        <authorList>
            <person name="Sharma G."/>
            <person name="Khatri I."/>
            <person name="Kaur C."/>
            <person name="Mayilraj S."/>
            <person name="Subramanian S."/>
        </authorList>
    </citation>
    <scope>NUCLEOTIDE SEQUENCE [LARGE SCALE GENOMIC DNA]</scope>
    <source>
        <strain evidence="5 6">DSM 436</strain>
    </source>
</reference>
<dbReference type="Gene3D" id="3.30.300.30">
    <property type="match status" value="1"/>
</dbReference>
<evidence type="ECO:0000256" key="1">
    <source>
        <dbReference type="ARBA" id="ARBA00022450"/>
    </source>
</evidence>
<dbReference type="InterPro" id="IPR052091">
    <property type="entry name" value="Beta-ala_Activ/Resist"/>
</dbReference>
<dbReference type="PANTHER" id="PTHR44394">
    <property type="entry name" value="BETA-ALANINE-ACTIVATING ENZYME"/>
    <property type="match status" value="1"/>
</dbReference>
<dbReference type="InterPro" id="IPR020845">
    <property type="entry name" value="AMP-binding_CS"/>
</dbReference>
<dbReference type="PANTHER" id="PTHR44394:SF1">
    <property type="entry name" value="BETA-ALANINE-ACTIVATING ENZYME"/>
    <property type="match status" value="1"/>
</dbReference>
<evidence type="ECO:0000259" key="4">
    <source>
        <dbReference type="PROSITE" id="PS50075"/>
    </source>
</evidence>
<keyword evidence="1" id="KW-0596">Phosphopantetheine</keyword>
<keyword evidence="2" id="KW-0597">Phosphoprotein</keyword>
<dbReference type="Gene3D" id="3.40.630.30">
    <property type="match status" value="1"/>
</dbReference>
<dbReference type="InterPro" id="IPR042099">
    <property type="entry name" value="ANL_N_sf"/>
</dbReference>
<organism evidence="5 6">
    <name type="scientific">Chondromyces apiculatus DSM 436</name>
    <dbReference type="NCBI Taxonomy" id="1192034"/>
    <lineage>
        <taxon>Bacteria</taxon>
        <taxon>Pseudomonadati</taxon>
        <taxon>Myxococcota</taxon>
        <taxon>Polyangia</taxon>
        <taxon>Polyangiales</taxon>
        <taxon>Polyangiaceae</taxon>
        <taxon>Chondromyces</taxon>
    </lineage>
</organism>
<comment type="caution">
    <text evidence="5">The sequence shown here is derived from an EMBL/GenBank/DDBJ whole genome shotgun (WGS) entry which is preliminary data.</text>
</comment>
<dbReference type="STRING" id="1192034.CAP_5613"/>
<gene>
    <name evidence="5" type="ORF">CAP_5613</name>
</gene>
<dbReference type="GO" id="GO:0016874">
    <property type="term" value="F:ligase activity"/>
    <property type="evidence" value="ECO:0007669"/>
    <property type="project" value="UniProtKB-KW"/>
</dbReference>
<dbReference type="InterPro" id="IPR009081">
    <property type="entry name" value="PP-bd_ACP"/>
</dbReference>
<dbReference type="InterPro" id="IPR000873">
    <property type="entry name" value="AMP-dep_synth/lig_dom"/>
</dbReference>
<dbReference type="PROSITE" id="PS00455">
    <property type="entry name" value="AMP_BINDING"/>
    <property type="match status" value="1"/>
</dbReference>
<dbReference type="GO" id="GO:0043041">
    <property type="term" value="P:amino acid activation for nonribosomal peptide biosynthetic process"/>
    <property type="evidence" value="ECO:0007669"/>
    <property type="project" value="TreeGrafter"/>
</dbReference>
<dbReference type="Pfam" id="PF00501">
    <property type="entry name" value="AMP-binding"/>
    <property type="match status" value="1"/>
</dbReference>
<sequence length="840" mass="89242">MTTLRGDALSLSETWTLHGALAALLTSDPALRRAPALLTDAGPVSFGELTERAARIAQALRARLREAPSLEGGPLIGVCMSRSPDLVAVLLAILQVGGAYLPLDPHYPHDRLAHVASDAAPALLVTGPEHAALARALLPDRPCWVLDPSPSPAAPDGAAADADLPSVTLSGESRLFAVLYTSGSSGRPRGVCLSHRAAQNRLAWMWRSHPFAPGEVCCFKTPLGFVDSVWELFGALLHGVPVAVAPDALERDPKGLLAFAVRHGVSRLIVVPSLLRLLLPLLPSQRSDADAFLKTPGPTPHLWTCSGESLPADLARAFLDRRPRDVLLNLYGSTEVMGDVTAHRVREGTPPVPVGRPIANTVIDLLDEVGEPVKAGEIGAIHVSGEALACGYLVHGQATAAPLGEGLHHDTGDLGRLVADPHDGAWTLVHEGRRDRRVKLLGNRFDLAELERVLQAVEGVATAVASFREDAAGPELLGFVCPSAPGVVTLETLREACGRALPPYAQPTLHLLDDLPLLPNGKLDRQRLRATSPPPPPHARPAVPPGDTSAFVQAWSDILGDLPVHEDLDFFQAGGSSIQAVALIRRLREAGMNLALDHLYAAPTPRALKHLIEAGLAPAASTRLTLAPMTARDRSVALTFLTDTFARSDRLGLALGATRDSFEALMGAFLDAALPQGLSFLASAASTAPAASIAPSGCVLAVDLWRHHQALDAGRIVMPSVFTPLFAMFDALEASWFQREPVPSPGEWVYVLVLGASPSDVTSRVVHGLEATVVAEARRRGYQGLLTINTHAVTQHVCEALGYRTAARMNVRHFVHEGASPFAHVPPGSEEIVLHERRLG</sequence>
<feature type="region of interest" description="Disordered" evidence="3">
    <location>
        <begin position="526"/>
        <end position="546"/>
    </location>
</feature>
<keyword evidence="5" id="KW-0436">Ligase</keyword>